<dbReference type="AlphaFoldDB" id="A0A6G1HJ11"/>
<protein>
    <recommendedName>
        <fullName evidence="2">alpha-galactosidase</fullName>
        <ecNumber evidence="2">3.2.1.22</ecNumber>
    </recommendedName>
</protein>
<dbReference type="InterPro" id="IPR004352">
    <property type="entry name" value="GH114_TIM-barrel"/>
</dbReference>
<organism evidence="4 5">
    <name type="scientific">Trichodelitschia bisporula</name>
    <dbReference type="NCBI Taxonomy" id="703511"/>
    <lineage>
        <taxon>Eukaryota</taxon>
        <taxon>Fungi</taxon>
        <taxon>Dikarya</taxon>
        <taxon>Ascomycota</taxon>
        <taxon>Pezizomycotina</taxon>
        <taxon>Dothideomycetes</taxon>
        <taxon>Dothideomycetes incertae sedis</taxon>
        <taxon>Phaeotrichales</taxon>
        <taxon>Phaeotrichaceae</taxon>
        <taxon>Trichodelitschia</taxon>
    </lineage>
</organism>
<comment type="catalytic activity">
    <reaction evidence="1">
        <text>Hydrolysis of terminal, non-reducing alpha-D-galactose residues in alpha-D-galactosides, including galactose oligosaccharides, galactomannans and galactolipids.</text>
        <dbReference type="EC" id="3.2.1.22"/>
    </reaction>
</comment>
<dbReference type="GO" id="GO:0004557">
    <property type="term" value="F:alpha-galactosidase activity"/>
    <property type="evidence" value="ECO:0007669"/>
    <property type="project" value="UniProtKB-EC"/>
</dbReference>
<proteinExistence type="predicted"/>
<dbReference type="Proteomes" id="UP000799640">
    <property type="component" value="Unassembled WGS sequence"/>
</dbReference>
<keyword evidence="5" id="KW-1185">Reference proteome</keyword>
<dbReference type="InterPro" id="IPR017853">
    <property type="entry name" value="GH"/>
</dbReference>
<dbReference type="Gene3D" id="3.20.20.70">
    <property type="entry name" value="Aldolase class I"/>
    <property type="match status" value="1"/>
</dbReference>
<name>A0A6G1HJ11_9PEZI</name>
<dbReference type="Pfam" id="PF03537">
    <property type="entry name" value="Glyco_hydro_114"/>
    <property type="match status" value="1"/>
</dbReference>
<evidence type="ECO:0000256" key="2">
    <source>
        <dbReference type="ARBA" id="ARBA00012755"/>
    </source>
</evidence>
<gene>
    <name evidence="4" type="ORF">EJ06DRAFT_484531</name>
</gene>
<sequence length="276" mass="29485">MWQPDVGSSIQMILSGTVNPSAALAPSNVDIFDIDLFNTPASTISMLKSQGIKVMCYFSAGTSEDWRPDWSSFQESDKGACLPEWPGERWLNVRSQSVFDIMAKRIKLASDKGCDAIDPDNMDGYGNQNGGGFSLTTNDAISYTRRLAAEAAKYNLAMGLKNAIEIIPSVTNTVQFAVNEQCVENSGDCEAYAGFGKPVYHVEYVSSRSVSSGTLRKNCANKAFSTITKLMSLDGWVTYCDGSSASTSILQTAEGGGVECGGLGKVNPKLAQVGTA</sequence>
<evidence type="ECO:0000259" key="3">
    <source>
        <dbReference type="Pfam" id="PF03537"/>
    </source>
</evidence>
<dbReference type="EMBL" id="ML996710">
    <property type="protein sequence ID" value="KAF2395849.1"/>
    <property type="molecule type" value="Genomic_DNA"/>
</dbReference>
<dbReference type="PANTHER" id="PTHR35273">
    <property type="entry name" value="ALPHA-1,4 POLYGALACTOSAMINIDASE, PUTATIVE (AFU_ORTHOLOGUE AFUA_3G07890)-RELATED"/>
    <property type="match status" value="1"/>
</dbReference>
<dbReference type="SUPFAM" id="SSF51445">
    <property type="entry name" value="(Trans)glycosidases"/>
    <property type="match status" value="1"/>
</dbReference>
<accession>A0A6G1HJ11</accession>
<reference evidence="4" key="1">
    <citation type="journal article" date="2020" name="Stud. Mycol.">
        <title>101 Dothideomycetes genomes: a test case for predicting lifestyles and emergence of pathogens.</title>
        <authorList>
            <person name="Haridas S."/>
            <person name="Albert R."/>
            <person name="Binder M."/>
            <person name="Bloem J."/>
            <person name="Labutti K."/>
            <person name="Salamov A."/>
            <person name="Andreopoulos B."/>
            <person name="Baker S."/>
            <person name="Barry K."/>
            <person name="Bills G."/>
            <person name="Bluhm B."/>
            <person name="Cannon C."/>
            <person name="Castanera R."/>
            <person name="Culley D."/>
            <person name="Daum C."/>
            <person name="Ezra D."/>
            <person name="Gonzalez J."/>
            <person name="Henrissat B."/>
            <person name="Kuo A."/>
            <person name="Liang C."/>
            <person name="Lipzen A."/>
            <person name="Lutzoni F."/>
            <person name="Magnuson J."/>
            <person name="Mondo S."/>
            <person name="Nolan M."/>
            <person name="Ohm R."/>
            <person name="Pangilinan J."/>
            <person name="Park H.-J."/>
            <person name="Ramirez L."/>
            <person name="Alfaro M."/>
            <person name="Sun H."/>
            <person name="Tritt A."/>
            <person name="Yoshinaga Y."/>
            <person name="Zwiers L.-H."/>
            <person name="Turgeon B."/>
            <person name="Goodwin S."/>
            <person name="Spatafora J."/>
            <person name="Crous P."/>
            <person name="Grigoriev I."/>
        </authorList>
    </citation>
    <scope>NUCLEOTIDE SEQUENCE</scope>
    <source>
        <strain evidence="4">CBS 262.69</strain>
    </source>
</reference>
<feature type="domain" description="Glycoside-hydrolase family GH114 TIM-barrel" evidence="3">
    <location>
        <begin position="11"/>
        <end position="236"/>
    </location>
</feature>
<dbReference type="InterPro" id="IPR013785">
    <property type="entry name" value="Aldolase_TIM"/>
</dbReference>
<dbReference type="OrthoDB" id="2108802at2759"/>
<evidence type="ECO:0000313" key="5">
    <source>
        <dbReference type="Proteomes" id="UP000799640"/>
    </source>
</evidence>
<evidence type="ECO:0000256" key="1">
    <source>
        <dbReference type="ARBA" id="ARBA00001255"/>
    </source>
</evidence>
<evidence type="ECO:0000313" key="4">
    <source>
        <dbReference type="EMBL" id="KAF2395849.1"/>
    </source>
</evidence>
<dbReference type="EC" id="3.2.1.22" evidence="2"/>
<dbReference type="PANTHER" id="PTHR35273:SF2">
    <property type="entry name" value="ALPHA-GALACTOSIDASE"/>
    <property type="match status" value="1"/>
</dbReference>